<dbReference type="AlphaFoldDB" id="A0AAU8IHS1"/>
<reference evidence="1" key="1">
    <citation type="submission" date="2024-06" db="EMBL/GenBank/DDBJ databases">
        <authorList>
            <person name="Fan A."/>
            <person name="Zhang F.Y."/>
            <person name="Zhang L."/>
        </authorList>
    </citation>
    <scope>NUCLEOTIDE SEQUENCE</scope>
    <source>
        <strain evidence="1">Y61</strain>
    </source>
</reference>
<dbReference type="EMBL" id="CP159510">
    <property type="protein sequence ID" value="XCJ17794.1"/>
    <property type="molecule type" value="Genomic_DNA"/>
</dbReference>
<sequence>MKKLREQAAGDARPFTFGARPVARMDATKRIRTPAASRWKQE</sequence>
<name>A0AAU8IHS1_9BACL</name>
<protein>
    <submittedName>
        <fullName evidence="1">Uncharacterized protein</fullName>
    </submittedName>
</protein>
<evidence type="ECO:0000313" key="1">
    <source>
        <dbReference type="EMBL" id="XCJ17794.1"/>
    </source>
</evidence>
<accession>A0AAU8IHS1</accession>
<organism evidence="1">
    <name type="scientific">Sporolactobacillus sp. Y61</name>
    <dbReference type="NCBI Taxonomy" id="3160863"/>
    <lineage>
        <taxon>Bacteria</taxon>
        <taxon>Bacillati</taxon>
        <taxon>Bacillota</taxon>
        <taxon>Bacilli</taxon>
        <taxon>Bacillales</taxon>
        <taxon>Sporolactobacillaceae</taxon>
        <taxon>Sporolactobacillus</taxon>
    </lineage>
</organism>
<proteinExistence type="predicted"/>
<dbReference type="RefSeq" id="WP_353948899.1">
    <property type="nucleotide sequence ID" value="NZ_CP159510.1"/>
</dbReference>
<gene>
    <name evidence="1" type="ORF">ABNN70_04755</name>
</gene>